<protein>
    <submittedName>
        <fullName evidence="2">Uncharacterized protein</fullName>
    </submittedName>
</protein>
<reference evidence="2 3" key="1">
    <citation type="submission" date="2024-07" db="EMBL/GenBank/DDBJ databases">
        <authorList>
            <person name="Ren Q."/>
        </authorList>
    </citation>
    <scope>NUCLEOTIDE SEQUENCE [LARGE SCALE GENOMIC DNA]</scope>
    <source>
        <strain evidence="2 3">REN37</strain>
    </source>
</reference>
<dbReference type="EMBL" id="JBGCUO010000001">
    <property type="protein sequence ID" value="MEY1661692.1"/>
    <property type="molecule type" value="Genomic_DNA"/>
</dbReference>
<proteinExistence type="predicted"/>
<evidence type="ECO:0000313" key="2">
    <source>
        <dbReference type="EMBL" id="MEY1661692.1"/>
    </source>
</evidence>
<keyword evidence="1" id="KW-0812">Transmembrane</keyword>
<keyword evidence="3" id="KW-1185">Reference proteome</keyword>
<evidence type="ECO:0000256" key="1">
    <source>
        <dbReference type="SAM" id="Phobius"/>
    </source>
</evidence>
<evidence type="ECO:0000313" key="3">
    <source>
        <dbReference type="Proteomes" id="UP001562065"/>
    </source>
</evidence>
<gene>
    <name evidence="2" type="ORF">AB5I84_05955</name>
</gene>
<name>A0ABV4AGY0_9GAMM</name>
<feature type="transmembrane region" description="Helical" evidence="1">
    <location>
        <begin position="6"/>
        <end position="31"/>
    </location>
</feature>
<sequence>MGIDSFIDLAGSIGTVLAALVSIIPACWHLINRAPRYLRRDRPDALVQLAGDVPELLEVAQQQRRCLAAERLVQKPVTVEEVDTILGLFRTHRFTQNDLRTLTRYWSYQGGRFVLPVSWLLRLEAVFLGVVCVLLVLVMAVLGTALFADVWQDGAIPDAVLAGLLLQVVVYVAWIWFQRRVPHYWRNREAWAAKLAAYQDTL</sequence>
<organism evidence="2 3">
    <name type="scientific">Isoalcanivorax beigongshangi</name>
    <dbReference type="NCBI Taxonomy" id="3238810"/>
    <lineage>
        <taxon>Bacteria</taxon>
        <taxon>Pseudomonadati</taxon>
        <taxon>Pseudomonadota</taxon>
        <taxon>Gammaproteobacteria</taxon>
        <taxon>Oceanospirillales</taxon>
        <taxon>Alcanivoracaceae</taxon>
        <taxon>Isoalcanivorax</taxon>
    </lineage>
</organism>
<keyword evidence="1" id="KW-0472">Membrane</keyword>
<feature type="transmembrane region" description="Helical" evidence="1">
    <location>
        <begin position="125"/>
        <end position="147"/>
    </location>
</feature>
<accession>A0ABV4AGY0</accession>
<dbReference type="RefSeq" id="WP_369454942.1">
    <property type="nucleotide sequence ID" value="NZ_JBGCUO010000001.1"/>
</dbReference>
<dbReference type="Proteomes" id="UP001562065">
    <property type="component" value="Unassembled WGS sequence"/>
</dbReference>
<feature type="transmembrane region" description="Helical" evidence="1">
    <location>
        <begin position="159"/>
        <end position="177"/>
    </location>
</feature>
<keyword evidence="1" id="KW-1133">Transmembrane helix</keyword>
<comment type="caution">
    <text evidence="2">The sequence shown here is derived from an EMBL/GenBank/DDBJ whole genome shotgun (WGS) entry which is preliminary data.</text>
</comment>